<evidence type="ECO:0000256" key="3">
    <source>
        <dbReference type="ARBA" id="ARBA00022692"/>
    </source>
</evidence>
<dbReference type="InterPro" id="IPR020846">
    <property type="entry name" value="MFS_dom"/>
</dbReference>
<keyword evidence="3 6" id="KW-0812">Transmembrane</keyword>
<dbReference type="Proteomes" id="UP000054771">
    <property type="component" value="Unassembled WGS sequence"/>
</dbReference>
<keyword evidence="5 6" id="KW-0472">Membrane</keyword>
<dbReference type="GO" id="GO:0005351">
    <property type="term" value="F:carbohydrate:proton symporter activity"/>
    <property type="evidence" value="ECO:0007669"/>
    <property type="project" value="TreeGrafter"/>
</dbReference>
<dbReference type="AlphaFoldDB" id="A0A0U5HCP2"/>
<proteinExistence type="inferred from homology"/>
<protein>
    <recommendedName>
        <fullName evidence="7">Major facilitator superfamily (MFS) profile domain-containing protein</fullName>
    </recommendedName>
</protein>
<reference evidence="9" key="1">
    <citation type="journal article" date="2016" name="Genome Announc.">
        <title>Draft genome sequences of fungus Aspergillus calidoustus.</title>
        <authorList>
            <person name="Horn F."/>
            <person name="Linde J."/>
            <person name="Mattern D.J."/>
            <person name="Walther G."/>
            <person name="Guthke R."/>
            <person name="Scherlach K."/>
            <person name="Martin K."/>
            <person name="Brakhage A.A."/>
            <person name="Petzke L."/>
            <person name="Valiante V."/>
        </authorList>
    </citation>
    <scope>NUCLEOTIDE SEQUENCE [LARGE SCALE GENOMIC DNA]</scope>
    <source>
        <strain evidence="9">SF006504</strain>
    </source>
</reference>
<evidence type="ECO:0000313" key="8">
    <source>
        <dbReference type="EMBL" id="CEL12020.1"/>
    </source>
</evidence>
<accession>A0A0U5HCP2</accession>
<evidence type="ECO:0000256" key="6">
    <source>
        <dbReference type="SAM" id="Phobius"/>
    </source>
</evidence>
<evidence type="ECO:0000313" key="9">
    <source>
        <dbReference type="Proteomes" id="UP000054771"/>
    </source>
</evidence>
<evidence type="ECO:0000256" key="1">
    <source>
        <dbReference type="ARBA" id="ARBA00004141"/>
    </source>
</evidence>
<dbReference type="InterPro" id="IPR005828">
    <property type="entry name" value="MFS_sugar_transport-like"/>
</dbReference>
<gene>
    <name evidence="8" type="ORF">ASPCAL15113</name>
</gene>
<dbReference type="PANTHER" id="PTHR48022:SF64">
    <property type="entry name" value="MAJOR FACILITATOR SUPERFAMILY (MFS) PROFILE DOMAIN-CONTAINING PROTEIN"/>
    <property type="match status" value="1"/>
</dbReference>
<dbReference type="PANTHER" id="PTHR48022">
    <property type="entry name" value="PLASTIDIC GLUCOSE TRANSPORTER 4"/>
    <property type="match status" value="1"/>
</dbReference>
<dbReference type="OrthoDB" id="4358694at2759"/>
<feature type="transmembrane region" description="Helical" evidence="6">
    <location>
        <begin position="62"/>
        <end position="81"/>
    </location>
</feature>
<comment type="similarity">
    <text evidence="2">Belongs to the major facilitator superfamily. Sugar transporter (TC 2.A.1.1) family.</text>
</comment>
<dbReference type="PROSITE" id="PS50850">
    <property type="entry name" value="MFS"/>
    <property type="match status" value="1"/>
</dbReference>
<feature type="domain" description="Major facilitator superfamily (MFS) profile" evidence="7">
    <location>
        <begin position="1"/>
        <end position="95"/>
    </location>
</feature>
<keyword evidence="4 6" id="KW-1133">Transmembrane helix</keyword>
<keyword evidence="9" id="KW-1185">Reference proteome</keyword>
<dbReference type="Pfam" id="PF00083">
    <property type="entry name" value="Sugar_tr"/>
    <property type="match status" value="1"/>
</dbReference>
<evidence type="ECO:0000256" key="4">
    <source>
        <dbReference type="ARBA" id="ARBA00022989"/>
    </source>
</evidence>
<name>A0A0U5HCP2_ASPCI</name>
<dbReference type="InterPro" id="IPR050360">
    <property type="entry name" value="MFS_Sugar_Transporters"/>
</dbReference>
<evidence type="ECO:0000256" key="5">
    <source>
        <dbReference type="ARBA" id="ARBA00023136"/>
    </source>
</evidence>
<evidence type="ECO:0000259" key="7">
    <source>
        <dbReference type="PROSITE" id="PS50850"/>
    </source>
</evidence>
<evidence type="ECO:0000256" key="2">
    <source>
        <dbReference type="ARBA" id="ARBA00010992"/>
    </source>
</evidence>
<organism evidence="8 9">
    <name type="scientific">Aspergillus calidoustus</name>
    <dbReference type="NCBI Taxonomy" id="454130"/>
    <lineage>
        <taxon>Eukaryota</taxon>
        <taxon>Fungi</taxon>
        <taxon>Dikarya</taxon>
        <taxon>Ascomycota</taxon>
        <taxon>Pezizomycotina</taxon>
        <taxon>Eurotiomycetes</taxon>
        <taxon>Eurotiomycetidae</taxon>
        <taxon>Eurotiales</taxon>
        <taxon>Aspergillaceae</taxon>
        <taxon>Aspergillus</taxon>
        <taxon>Aspergillus subgen. Nidulantes</taxon>
    </lineage>
</organism>
<comment type="subcellular location">
    <subcellularLocation>
        <location evidence="1">Membrane</location>
        <topology evidence="1">Multi-pass membrane protein</topology>
    </subcellularLocation>
</comment>
<sequence length="95" mass="10792">MFLFNGVIGWAFQGLVMAYITEVLPYHIRAKGVALCWSFISIASPVNQHANPIGLESIRWKYYFVYIVILAIEVLTFSFVFPETRYSFGGGRSGF</sequence>
<dbReference type="SUPFAM" id="SSF103473">
    <property type="entry name" value="MFS general substrate transporter"/>
    <property type="match status" value="1"/>
</dbReference>
<dbReference type="EMBL" id="CDMC01000044">
    <property type="protein sequence ID" value="CEL12020.1"/>
    <property type="molecule type" value="Genomic_DNA"/>
</dbReference>
<dbReference type="InterPro" id="IPR036259">
    <property type="entry name" value="MFS_trans_sf"/>
</dbReference>
<dbReference type="GO" id="GO:0016020">
    <property type="term" value="C:membrane"/>
    <property type="evidence" value="ECO:0007669"/>
    <property type="project" value="UniProtKB-SubCell"/>
</dbReference>
<dbReference type="Gene3D" id="1.20.1250.20">
    <property type="entry name" value="MFS general substrate transporter like domains"/>
    <property type="match status" value="1"/>
</dbReference>